<keyword evidence="1" id="KW-1133">Transmembrane helix</keyword>
<keyword evidence="1" id="KW-0472">Membrane</keyword>
<dbReference type="RefSeq" id="WP_143017269.1">
    <property type="nucleotide sequence ID" value="NZ_FNFO01000004.1"/>
</dbReference>
<keyword evidence="1" id="KW-0812">Transmembrane</keyword>
<evidence type="ECO:0000256" key="1">
    <source>
        <dbReference type="SAM" id="Phobius"/>
    </source>
</evidence>
<protein>
    <submittedName>
        <fullName evidence="2">Uncharacterized protein</fullName>
    </submittedName>
</protein>
<dbReference type="Proteomes" id="UP000198510">
    <property type="component" value="Unassembled WGS sequence"/>
</dbReference>
<keyword evidence="3" id="KW-1185">Reference proteome</keyword>
<dbReference type="OrthoDB" id="1268174at2"/>
<gene>
    <name evidence="2" type="ORF">SAMN05421823_104502</name>
</gene>
<feature type="transmembrane region" description="Helical" evidence="1">
    <location>
        <begin position="40"/>
        <end position="61"/>
    </location>
</feature>
<dbReference type="STRING" id="1075417.SAMN05421823_104502"/>
<accession>A0A1G9HQC2</accession>
<evidence type="ECO:0000313" key="3">
    <source>
        <dbReference type="Proteomes" id="UP000198510"/>
    </source>
</evidence>
<sequence length="164" mass="18163">MLLFGLIILLVGVLGIIVTLTLFVTALFSKSNKWWKRIGFSILTTITLVITLILIQEVFVFPPNPRTDELVMSAYREAPIGGIWLGLYSDSTWELGNSSREIRLGGTYTIDGDKLNLKALKGTTFSNGELNNSFLINQTDLIEIENTGINGLEIGINRMNKNGL</sequence>
<evidence type="ECO:0000313" key="2">
    <source>
        <dbReference type="EMBL" id="SDL15045.1"/>
    </source>
</evidence>
<organism evidence="2 3">
    <name type="scientific">Catalinimonas alkaloidigena</name>
    <dbReference type="NCBI Taxonomy" id="1075417"/>
    <lineage>
        <taxon>Bacteria</taxon>
        <taxon>Pseudomonadati</taxon>
        <taxon>Bacteroidota</taxon>
        <taxon>Cytophagia</taxon>
        <taxon>Cytophagales</taxon>
        <taxon>Catalimonadaceae</taxon>
        <taxon>Catalinimonas</taxon>
    </lineage>
</organism>
<feature type="transmembrane region" description="Helical" evidence="1">
    <location>
        <begin position="6"/>
        <end position="28"/>
    </location>
</feature>
<dbReference type="AlphaFoldDB" id="A0A1G9HQC2"/>
<reference evidence="2 3" key="1">
    <citation type="submission" date="2016-10" db="EMBL/GenBank/DDBJ databases">
        <authorList>
            <person name="de Groot N.N."/>
        </authorList>
    </citation>
    <scope>NUCLEOTIDE SEQUENCE [LARGE SCALE GENOMIC DNA]</scope>
    <source>
        <strain evidence="2 3">DSM 25186</strain>
    </source>
</reference>
<proteinExistence type="predicted"/>
<dbReference type="EMBL" id="FNFO01000004">
    <property type="protein sequence ID" value="SDL15045.1"/>
    <property type="molecule type" value="Genomic_DNA"/>
</dbReference>
<name>A0A1G9HQC2_9BACT</name>